<dbReference type="RefSeq" id="WP_045162523.1">
    <property type="nucleotide sequence ID" value="NZ_JYHV01000020.1"/>
</dbReference>
<evidence type="ECO:0000259" key="2">
    <source>
        <dbReference type="Pfam" id="PF01757"/>
    </source>
</evidence>
<feature type="transmembrane region" description="Helical" evidence="1">
    <location>
        <begin position="84"/>
        <end position="106"/>
    </location>
</feature>
<keyword evidence="1" id="KW-0472">Membrane</keyword>
<dbReference type="GO" id="GO:0016020">
    <property type="term" value="C:membrane"/>
    <property type="evidence" value="ECO:0007669"/>
    <property type="project" value="TreeGrafter"/>
</dbReference>
<dbReference type="InterPro" id="IPR002656">
    <property type="entry name" value="Acyl_transf_3_dom"/>
</dbReference>
<evidence type="ECO:0000256" key="1">
    <source>
        <dbReference type="SAM" id="Phobius"/>
    </source>
</evidence>
<proteinExistence type="predicted"/>
<reference evidence="3 4" key="1">
    <citation type="submission" date="2015-02" db="EMBL/GenBank/DDBJ databases">
        <title>Draft genome sequence of Pseudomonas stutzeri NT0128 isolated from wheat (Triticum turgidum) rhizosphere.</title>
        <authorList>
            <person name="Tovi N."/>
            <person name="Frenk S."/>
            <person name="Hadar Y."/>
            <person name="Minz D."/>
        </authorList>
    </citation>
    <scope>NUCLEOTIDE SEQUENCE [LARGE SCALE GENOMIC DNA]</scope>
    <source>
        <strain evidence="3 4">NT0128</strain>
    </source>
</reference>
<sequence>MDIASTQREQNNFDFLRFFAASAVVLGHCYWLSGAGEVEPVRLFTGSMDTADIAVNLFFVMSGFLIAASWINSRSPLDFAAKRALRIFPALGVSVLLTVLIVGPLATELSLEEYFLNRQTLGYLGNIALITHFHLPEVFTGNPFPETVNGSVWTLPYEVLMYVSLLLMGLLRVFGRIAVLVVPIALILIHFQLAPSLGLESDILRKSTRLGMFFFLGSALYLFRRSVPWNWKIALTLLAVSLLSAQTELWLFVHVLTLPYLTIYLAHLPIPRLSRFGKYGDFSYGIYIFSFPIQQLLMHGFSPQLPLGAFMAISLSASIAIAALSWHLIESPALRLKRYLPGARASISRTDLSPAP</sequence>
<gene>
    <name evidence="3" type="ORF">UF78_12455</name>
</gene>
<feature type="transmembrane region" description="Helical" evidence="1">
    <location>
        <begin position="53"/>
        <end position="72"/>
    </location>
</feature>
<dbReference type="PATRIC" id="fig|316.101.peg.1854"/>
<accession>A0A0D9AKR6</accession>
<dbReference type="GO" id="GO:0000271">
    <property type="term" value="P:polysaccharide biosynthetic process"/>
    <property type="evidence" value="ECO:0007669"/>
    <property type="project" value="TreeGrafter"/>
</dbReference>
<dbReference type="AlphaFoldDB" id="A0A0D9AKR6"/>
<dbReference type="GO" id="GO:0016747">
    <property type="term" value="F:acyltransferase activity, transferring groups other than amino-acyl groups"/>
    <property type="evidence" value="ECO:0007669"/>
    <property type="project" value="InterPro"/>
</dbReference>
<dbReference type="Pfam" id="PF01757">
    <property type="entry name" value="Acyl_transf_3"/>
    <property type="match status" value="1"/>
</dbReference>
<keyword evidence="1" id="KW-0812">Transmembrane</keyword>
<feature type="transmembrane region" description="Helical" evidence="1">
    <location>
        <begin position="159"/>
        <end position="189"/>
    </location>
</feature>
<dbReference type="OrthoDB" id="9767863at2"/>
<keyword evidence="3" id="KW-0808">Transferase</keyword>
<dbReference type="PANTHER" id="PTHR23028:SF53">
    <property type="entry name" value="ACYL_TRANSF_3 DOMAIN-CONTAINING PROTEIN"/>
    <property type="match status" value="1"/>
</dbReference>
<feature type="domain" description="Acyltransferase 3" evidence="2">
    <location>
        <begin position="12"/>
        <end position="322"/>
    </location>
</feature>
<comment type="caution">
    <text evidence="3">The sequence shown here is derived from an EMBL/GenBank/DDBJ whole genome shotgun (WGS) entry which is preliminary data.</text>
</comment>
<name>A0A0D9AKR6_STUST</name>
<feature type="transmembrane region" description="Helical" evidence="1">
    <location>
        <begin position="249"/>
        <end position="270"/>
    </location>
</feature>
<keyword evidence="1" id="KW-1133">Transmembrane helix</keyword>
<organism evidence="3 4">
    <name type="scientific">Stutzerimonas stutzeri</name>
    <name type="common">Pseudomonas stutzeri</name>
    <dbReference type="NCBI Taxonomy" id="316"/>
    <lineage>
        <taxon>Bacteria</taxon>
        <taxon>Pseudomonadati</taxon>
        <taxon>Pseudomonadota</taxon>
        <taxon>Gammaproteobacteria</taxon>
        <taxon>Pseudomonadales</taxon>
        <taxon>Pseudomonadaceae</taxon>
        <taxon>Stutzerimonas</taxon>
    </lineage>
</organism>
<evidence type="ECO:0000313" key="4">
    <source>
        <dbReference type="Proteomes" id="UP000032487"/>
    </source>
</evidence>
<evidence type="ECO:0000313" key="3">
    <source>
        <dbReference type="EMBL" id="KJH81640.1"/>
    </source>
</evidence>
<dbReference type="InterPro" id="IPR050879">
    <property type="entry name" value="Acyltransferase_3"/>
</dbReference>
<protein>
    <submittedName>
        <fullName evidence="3">Acetyltransferase</fullName>
    </submittedName>
</protein>
<dbReference type="Proteomes" id="UP000032487">
    <property type="component" value="Unassembled WGS sequence"/>
</dbReference>
<dbReference type="PANTHER" id="PTHR23028">
    <property type="entry name" value="ACETYLTRANSFERASE"/>
    <property type="match status" value="1"/>
</dbReference>
<feature type="transmembrane region" description="Helical" evidence="1">
    <location>
        <begin position="210"/>
        <end position="229"/>
    </location>
</feature>
<feature type="transmembrane region" description="Helical" evidence="1">
    <location>
        <begin position="307"/>
        <end position="329"/>
    </location>
</feature>
<feature type="transmembrane region" description="Helical" evidence="1">
    <location>
        <begin position="15"/>
        <end position="33"/>
    </location>
</feature>
<dbReference type="EMBL" id="JYHV01000020">
    <property type="protein sequence ID" value="KJH81640.1"/>
    <property type="molecule type" value="Genomic_DNA"/>
</dbReference>